<dbReference type="AlphaFoldDB" id="A0A9W9ZKE8"/>
<dbReference type="Proteomes" id="UP001163046">
    <property type="component" value="Unassembled WGS sequence"/>
</dbReference>
<feature type="compositionally biased region" description="Basic and acidic residues" evidence="1">
    <location>
        <begin position="58"/>
        <end position="71"/>
    </location>
</feature>
<reference evidence="2" key="1">
    <citation type="submission" date="2023-01" db="EMBL/GenBank/DDBJ databases">
        <title>Genome assembly of the deep-sea coral Lophelia pertusa.</title>
        <authorList>
            <person name="Herrera S."/>
            <person name="Cordes E."/>
        </authorList>
    </citation>
    <scope>NUCLEOTIDE SEQUENCE</scope>
    <source>
        <strain evidence="2">USNM1676648</strain>
        <tissue evidence="2">Polyp</tissue>
    </source>
</reference>
<evidence type="ECO:0000313" key="2">
    <source>
        <dbReference type="EMBL" id="KAJ7383151.1"/>
    </source>
</evidence>
<comment type="caution">
    <text evidence="2">The sequence shown here is derived from an EMBL/GenBank/DDBJ whole genome shotgun (WGS) entry which is preliminary data.</text>
</comment>
<sequence>MCQGTSKTSDYERASSSKEKTDEGYRKPPLLRYTCRTRTSEFPPTFVKTESPFAGPFAEERSSLEEREAAPKHSAAGANGGLMQSVSNILHSQLSVPGPRQHPPFNCSAYMPTPFQLQWTLGDVYSAAGFHYNNWRPDQPVSSCPIEPSASPGFTVSDNSAFVKYCHQSPRMDNNSFTFGRSSSVEAATVLASFGNPEQGMPKRSNFLK</sequence>
<dbReference type="EMBL" id="MU825905">
    <property type="protein sequence ID" value="KAJ7383151.1"/>
    <property type="molecule type" value="Genomic_DNA"/>
</dbReference>
<protein>
    <submittedName>
        <fullName evidence="2">Uncharacterized protein</fullName>
    </submittedName>
</protein>
<dbReference type="OrthoDB" id="5945705at2759"/>
<organism evidence="2 3">
    <name type="scientific">Desmophyllum pertusum</name>
    <dbReference type="NCBI Taxonomy" id="174260"/>
    <lineage>
        <taxon>Eukaryota</taxon>
        <taxon>Metazoa</taxon>
        <taxon>Cnidaria</taxon>
        <taxon>Anthozoa</taxon>
        <taxon>Hexacorallia</taxon>
        <taxon>Scleractinia</taxon>
        <taxon>Caryophylliina</taxon>
        <taxon>Caryophylliidae</taxon>
        <taxon>Desmophyllum</taxon>
    </lineage>
</organism>
<feature type="region of interest" description="Disordered" evidence="1">
    <location>
        <begin position="43"/>
        <end position="80"/>
    </location>
</feature>
<evidence type="ECO:0000313" key="3">
    <source>
        <dbReference type="Proteomes" id="UP001163046"/>
    </source>
</evidence>
<name>A0A9W9ZKE8_9CNID</name>
<feature type="compositionally biased region" description="Basic and acidic residues" evidence="1">
    <location>
        <begin position="9"/>
        <end position="26"/>
    </location>
</feature>
<accession>A0A9W9ZKE8</accession>
<evidence type="ECO:0000256" key="1">
    <source>
        <dbReference type="SAM" id="MobiDB-lite"/>
    </source>
</evidence>
<feature type="region of interest" description="Disordered" evidence="1">
    <location>
        <begin position="1"/>
        <end position="30"/>
    </location>
</feature>
<proteinExistence type="predicted"/>
<gene>
    <name evidence="2" type="ORF">OS493_030303</name>
</gene>
<keyword evidence="3" id="KW-1185">Reference proteome</keyword>